<gene>
    <name evidence="3" type="ORF">RDB_LOCUS76888</name>
</gene>
<evidence type="ECO:0000256" key="1">
    <source>
        <dbReference type="SAM" id="MobiDB-lite"/>
    </source>
</evidence>
<feature type="compositionally biased region" description="Polar residues" evidence="1">
    <location>
        <begin position="393"/>
        <end position="413"/>
    </location>
</feature>
<proteinExistence type="predicted"/>
<feature type="compositionally biased region" description="Basic and acidic residues" evidence="1">
    <location>
        <begin position="20"/>
        <end position="29"/>
    </location>
</feature>
<accession>A0A8H3AWM9</accession>
<feature type="compositionally biased region" description="Low complexity" evidence="1">
    <location>
        <begin position="350"/>
        <end position="391"/>
    </location>
</feature>
<feature type="domain" description="DH" evidence="2">
    <location>
        <begin position="437"/>
        <end position="649"/>
    </location>
</feature>
<dbReference type="GO" id="GO:0005737">
    <property type="term" value="C:cytoplasm"/>
    <property type="evidence" value="ECO:0007669"/>
    <property type="project" value="TreeGrafter"/>
</dbReference>
<protein>
    <recommendedName>
        <fullName evidence="2">DH domain-containing protein</fullName>
    </recommendedName>
</protein>
<dbReference type="InterPro" id="IPR035899">
    <property type="entry name" value="DBL_dom_sf"/>
</dbReference>
<dbReference type="GO" id="GO:0005085">
    <property type="term" value="F:guanyl-nucleotide exchange factor activity"/>
    <property type="evidence" value="ECO:0007669"/>
    <property type="project" value="InterPro"/>
</dbReference>
<dbReference type="PANTHER" id="PTHR22834:SF20">
    <property type="entry name" value="SH3 DOMAIN-CONTAINING PROTEIN"/>
    <property type="match status" value="1"/>
</dbReference>
<dbReference type="SUPFAM" id="SSF48065">
    <property type="entry name" value="DBL homology domain (DH-domain)"/>
    <property type="match status" value="1"/>
</dbReference>
<dbReference type="GO" id="GO:0031991">
    <property type="term" value="P:regulation of actomyosin contractile ring contraction"/>
    <property type="evidence" value="ECO:0007669"/>
    <property type="project" value="TreeGrafter"/>
</dbReference>
<sequence length="1013" mass="112358">MDSGLYGVDNIPNVRANHTLHHEDGREATQTKNLVPGSTRRSSNPTPLAVKRGIYNLQLHGSRISLISCHHFPLEELIQSFIKEHNAEQPLDSVVVKSAMYGKKLKIPHHEFVVFELGHNRDPSLRNHVILDRNRLDGASILSSVQHSNSAIARDEFRFSCDGNRDKLLRKCDLSPYEAIETIGFPTGDLLPFYELATIALVTSHQRDHYHLLDANCYWFSGLIWEQMLQMYPEAKHEILRSRIRGKFAGLVGYTPNELERDEVGIRIQAMLTEMKTIITGVRRVCETSDSAGWDYVLSAPTPPKLHVQNSANLRPPTLHPSIDGKNFGVVMGGPGLGRSESSEFETDNTLPDTSLPPQSSSSGFSSSTSPSPDRTSTGTGTGTSSRTISQLPLPSTPRSLKSGSPSTRTSASPISLLVEYTKRIYPNKQPDSIPEQCTHALLELLSSERAYAADLALIRDIFIPLAQGKSTQYPLPPSVDSIMLMHKDPPMSAQDVKIVFGNIEEITVFADELSERLEVALGRVVPSGTSDDRVGELFCDLAPRMTPVYLRYITRYPAAVAHYTQLSTNPTPAMAQYLATTNTIASSITDASDIPSLLIKPLERLFKYPLILQTILGHTYTSLNYPNCTTLAMATNQTEQVIRQVNEGKRQWNVTKGVLDLAKSPPRGKQRRFRPHELIYRSKFDHLLALEKRVKECAEGASNMIVCVSTWTNELTRGIQALSLWSRSFQRVVNLDVPLGGDPQGGSNAIRAFSMVAQSLDNLSQEIVSVVQEEIVPQLHRLEETSKGPLFLCAQARAHYNLIHSRDSLLRLEALESYLTLSTQLGDELPQYIGRFERALGIIALRLSNWQSNARRTMSTTVVLLDRSRSPPTVWKGKGKKSQPVGGDLRQVTDRLFSDTSPSAPPSSNLIISSLRQSFDRFLASTSILHPILYAAAAVRPFNPTTSTAHLGLPFLKLEIGDILEILVEAGHPKNHKNLPIPYDYAPDCMLTVRSEQGVKGWVLASYLIPLV</sequence>
<dbReference type="Proteomes" id="UP000663843">
    <property type="component" value="Unassembled WGS sequence"/>
</dbReference>
<evidence type="ECO:0000313" key="3">
    <source>
        <dbReference type="EMBL" id="CAE6442259.1"/>
    </source>
</evidence>
<dbReference type="GO" id="GO:0032955">
    <property type="term" value="P:regulation of division septum assembly"/>
    <property type="evidence" value="ECO:0007669"/>
    <property type="project" value="TreeGrafter"/>
</dbReference>
<dbReference type="AlphaFoldDB" id="A0A8H3AWM9"/>
<dbReference type="PANTHER" id="PTHR22834">
    <property type="entry name" value="NUCLEAR FUSION PROTEIN FUS2"/>
    <property type="match status" value="1"/>
</dbReference>
<feature type="region of interest" description="Disordered" evidence="1">
    <location>
        <begin position="18"/>
        <end position="46"/>
    </location>
</feature>
<evidence type="ECO:0000313" key="4">
    <source>
        <dbReference type="Proteomes" id="UP000663843"/>
    </source>
</evidence>
<dbReference type="Pfam" id="PF00621">
    <property type="entry name" value="RhoGEF"/>
    <property type="match status" value="1"/>
</dbReference>
<evidence type="ECO:0000259" key="2">
    <source>
        <dbReference type="PROSITE" id="PS50010"/>
    </source>
</evidence>
<feature type="region of interest" description="Disordered" evidence="1">
    <location>
        <begin position="307"/>
        <end position="413"/>
    </location>
</feature>
<dbReference type="Gene3D" id="1.20.900.10">
    <property type="entry name" value="Dbl homology (DH) domain"/>
    <property type="match status" value="1"/>
</dbReference>
<dbReference type="SMART" id="SM00325">
    <property type="entry name" value="RhoGEF"/>
    <property type="match status" value="1"/>
</dbReference>
<name>A0A8H3AWM9_9AGAM</name>
<dbReference type="PROSITE" id="PS50010">
    <property type="entry name" value="DH_2"/>
    <property type="match status" value="1"/>
</dbReference>
<dbReference type="InterPro" id="IPR000219">
    <property type="entry name" value="DH_dom"/>
</dbReference>
<dbReference type="InterPro" id="IPR051492">
    <property type="entry name" value="Dynamin-Rho_GEF"/>
</dbReference>
<reference evidence="3" key="1">
    <citation type="submission" date="2021-01" db="EMBL/GenBank/DDBJ databases">
        <authorList>
            <person name="Kaushik A."/>
        </authorList>
    </citation>
    <scope>NUCLEOTIDE SEQUENCE</scope>
    <source>
        <strain evidence="3">AG2-2IIIB</strain>
    </source>
</reference>
<organism evidence="3 4">
    <name type="scientific">Rhizoctonia solani</name>
    <dbReference type="NCBI Taxonomy" id="456999"/>
    <lineage>
        <taxon>Eukaryota</taxon>
        <taxon>Fungi</taxon>
        <taxon>Dikarya</taxon>
        <taxon>Basidiomycota</taxon>
        <taxon>Agaricomycotina</taxon>
        <taxon>Agaricomycetes</taxon>
        <taxon>Cantharellales</taxon>
        <taxon>Ceratobasidiaceae</taxon>
        <taxon>Rhizoctonia</taxon>
    </lineage>
</organism>
<dbReference type="EMBL" id="CAJMWT010002406">
    <property type="protein sequence ID" value="CAE6442259.1"/>
    <property type="molecule type" value="Genomic_DNA"/>
</dbReference>
<comment type="caution">
    <text evidence="3">The sequence shown here is derived from an EMBL/GenBank/DDBJ whole genome shotgun (WGS) entry which is preliminary data.</text>
</comment>